<evidence type="ECO:0000256" key="2">
    <source>
        <dbReference type="ARBA" id="ARBA00009477"/>
    </source>
</evidence>
<dbReference type="InterPro" id="IPR058624">
    <property type="entry name" value="MdtA-like_HH"/>
</dbReference>
<dbReference type="Pfam" id="PF25876">
    <property type="entry name" value="HH_MFP_RND"/>
    <property type="match status" value="1"/>
</dbReference>
<feature type="domain" description="Multidrug resistance protein MdtA-like alpha-helical hairpin" evidence="4">
    <location>
        <begin position="103"/>
        <end position="163"/>
    </location>
</feature>
<sequence length="364" mass="39402">MIKRILLVLLLTVLILGALFGTKFYQINQAVSQMQAPPPPLVAIAEVKQEQWPASLATVGSLRAVAGINISNEVAGQIKAIHFESGQTVKQGQLLIELDSATDQAELQGLQAEQHLAQIRYQRTAQLIDKKFVSQSDYDQNKALLEEASAAVASKQTLIAKKQIKAPFSGDLGIRQVDLGQYLPVGSALILLQKLDPIFLDFNLPERYLSQLSLSQQVTINVQAYPDTGFSGEIVAISPAVEQQSRSLKVQARLANQDRKLHPGMFAQVQIVSGKQSAVLTVPDTALTYNPYGESVFLLTASDKGFTVQNRQVQSGQSRAGRVEIISGLNAGDKVVSAGQVKLRNGMPVAVDKLPTPGEREVAQ</sequence>
<dbReference type="InterPro" id="IPR006143">
    <property type="entry name" value="RND_pump_MFP"/>
</dbReference>
<evidence type="ECO:0000256" key="1">
    <source>
        <dbReference type="ARBA" id="ARBA00004196"/>
    </source>
</evidence>
<comment type="similarity">
    <text evidence="2">Belongs to the membrane fusion protein (MFP) (TC 8.A.1) family.</text>
</comment>
<keyword evidence="3" id="KW-0813">Transport</keyword>
<dbReference type="Gene3D" id="1.10.287.470">
    <property type="entry name" value="Helix hairpin bin"/>
    <property type="match status" value="1"/>
</dbReference>
<comment type="caution">
    <text evidence="8">The sequence shown here is derived from an EMBL/GenBank/DDBJ whole genome shotgun (WGS) entry which is preliminary data.</text>
</comment>
<keyword evidence="9" id="KW-1185">Reference proteome</keyword>
<feature type="domain" description="Multidrug resistance protein MdtA-like barrel-sandwich hybrid" evidence="5">
    <location>
        <begin position="69"/>
        <end position="188"/>
    </location>
</feature>
<evidence type="ECO:0000259" key="5">
    <source>
        <dbReference type="Pfam" id="PF25917"/>
    </source>
</evidence>
<dbReference type="PANTHER" id="PTHR30469">
    <property type="entry name" value="MULTIDRUG RESISTANCE PROTEIN MDTA"/>
    <property type="match status" value="1"/>
</dbReference>
<dbReference type="SUPFAM" id="SSF111369">
    <property type="entry name" value="HlyD-like secretion proteins"/>
    <property type="match status" value="1"/>
</dbReference>
<feature type="domain" description="Multidrug resistance protein MdtA-like C-terminal permuted SH3" evidence="7">
    <location>
        <begin position="279"/>
        <end position="337"/>
    </location>
</feature>
<gene>
    <name evidence="8" type="ORF">IE877_11115</name>
</gene>
<protein>
    <submittedName>
        <fullName evidence="8">Efflux RND transporter periplasmic adaptor subunit</fullName>
    </submittedName>
</protein>
<dbReference type="Pfam" id="PF25967">
    <property type="entry name" value="RND-MFP_C"/>
    <property type="match status" value="1"/>
</dbReference>
<dbReference type="Pfam" id="PF25954">
    <property type="entry name" value="Beta-barrel_RND_2"/>
    <property type="match status" value="1"/>
</dbReference>
<dbReference type="InterPro" id="IPR058627">
    <property type="entry name" value="MdtA-like_C"/>
</dbReference>
<evidence type="ECO:0000259" key="7">
    <source>
        <dbReference type="Pfam" id="PF25967"/>
    </source>
</evidence>
<comment type="subcellular location">
    <subcellularLocation>
        <location evidence="1">Cell envelope</location>
    </subcellularLocation>
</comment>
<dbReference type="Gene3D" id="2.40.30.170">
    <property type="match status" value="1"/>
</dbReference>
<evidence type="ECO:0000259" key="6">
    <source>
        <dbReference type="Pfam" id="PF25954"/>
    </source>
</evidence>
<evidence type="ECO:0000313" key="8">
    <source>
        <dbReference type="EMBL" id="MBD9356430.1"/>
    </source>
</evidence>
<evidence type="ECO:0000313" key="9">
    <source>
        <dbReference type="Proteomes" id="UP000652176"/>
    </source>
</evidence>
<dbReference type="EMBL" id="JACXSS010000001">
    <property type="protein sequence ID" value="MBD9356430.1"/>
    <property type="molecule type" value="Genomic_DNA"/>
</dbReference>
<evidence type="ECO:0000259" key="4">
    <source>
        <dbReference type="Pfam" id="PF25876"/>
    </source>
</evidence>
<dbReference type="Gene3D" id="2.40.420.20">
    <property type="match status" value="1"/>
</dbReference>
<dbReference type="InterPro" id="IPR058792">
    <property type="entry name" value="Beta-barrel_RND_2"/>
</dbReference>
<dbReference type="Pfam" id="PF25917">
    <property type="entry name" value="BSH_RND"/>
    <property type="match status" value="1"/>
</dbReference>
<evidence type="ECO:0000256" key="3">
    <source>
        <dbReference type="ARBA" id="ARBA00022448"/>
    </source>
</evidence>
<dbReference type="PANTHER" id="PTHR30469:SF11">
    <property type="entry name" value="BLL4320 PROTEIN"/>
    <property type="match status" value="1"/>
</dbReference>
<reference evidence="8 9" key="1">
    <citation type="submission" date="2020-09" db="EMBL/GenBank/DDBJ databases">
        <title>Methylomonas albis sp. nov. and Methylomonas fluvii sp. nov.: Two cold-adapted methanotrophs from the River Elbe and an amended description of Methylovulum psychrotolerans strain Eb1.</title>
        <authorList>
            <person name="Bussmann I.K."/>
            <person name="Klings K.-W."/>
            <person name="Warnstedt J."/>
            <person name="Hoppert M."/>
            <person name="Saborowski A."/>
            <person name="Horn F."/>
            <person name="Liebner S."/>
        </authorList>
    </citation>
    <scope>NUCLEOTIDE SEQUENCE [LARGE SCALE GENOMIC DNA]</scope>
    <source>
        <strain evidence="8 9">EbA</strain>
    </source>
</reference>
<dbReference type="NCBIfam" id="TIGR01730">
    <property type="entry name" value="RND_mfp"/>
    <property type="match status" value="1"/>
</dbReference>
<accession>A0ABR9D0A8</accession>
<dbReference type="RefSeq" id="WP_192374784.1">
    <property type="nucleotide sequence ID" value="NZ_CAJHIV010000001.1"/>
</dbReference>
<feature type="domain" description="CusB-like beta-barrel" evidence="6">
    <location>
        <begin position="199"/>
        <end position="273"/>
    </location>
</feature>
<dbReference type="InterPro" id="IPR058625">
    <property type="entry name" value="MdtA-like_BSH"/>
</dbReference>
<dbReference type="Gene3D" id="2.40.50.100">
    <property type="match status" value="1"/>
</dbReference>
<organism evidence="8 9">
    <name type="scientific">Methylomonas albis</name>
    <dbReference type="NCBI Taxonomy" id="1854563"/>
    <lineage>
        <taxon>Bacteria</taxon>
        <taxon>Pseudomonadati</taxon>
        <taxon>Pseudomonadota</taxon>
        <taxon>Gammaproteobacteria</taxon>
        <taxon>Methylococcales</taxon>
        <taxon>Methylococcaceae</taxon>
        <taxon>Methylomonas</taxon>
    </lineage>
</organism>
<name>A0ABR9D0A8_9GAMM</name>
<dbReference type="Proteomes" id="UP000652176">
    <property type="component" value="Unassembled WGS sequence"/>
</dbReference>
<proteinExistence type="inferred from homology"/>